<dbReference type="OrthoDB" id="32521at2"/>
<dbReference type="Proteomes" id="UP000074382">
    <property type="component" value="Unassembled WGS sequence"/>
</dbReference>
<gene>
    <name evidence="4" type="ORF">AC529_11465</name>
</gene>
<dbReference type="AlphaFoldDB" id="A0A147KH25"/>
<feature type="transmembrane region" description="Helical" evidence="2">
    <location>
        <begin position="82"/>
        <end position="102"/>
    </location>
</feature>
<evidence type="ECO:0000313" key="4">
    <source>
        <dbReference type="EMBL" id="KUP96596.1"/>
    </source>
</evidence>
<name>A0A147KH25_THECS</name>
<dbReference type="PATRIC" id="fig|665004.4.peg.593"/>
<proteinExistence type="predicted"/>
<feature type="region of interest" description="Disordered" evidence="1">
    <location>
        <begin position="106"/>
        <end position="134"/>
    </location>
</feature>
<feature type="transmembrane region" description="Helical" evidence="2">
    <location>
        <begin position="7"/>
        <end position="24"/>
    </location>
</feature>
<dbReference type="RefSeq" id="WP_068753329.1">
    <property type="nucleotide sequence ID" value="NZ_KQ950180.1"/>
</dbReference>
<evidence type="ECO:0000256" key="1">
    <source>
        <dbReference type="SAM" id="MobiDB-lite"/>
    </source>
</evidence>
<evidence type="ECO:0000259" key="3">
    <source>
        <dbReference type="Pfam" id="PF03779"/>
    </source>
</evidence>
<dbReference type="EMBL" id="LGEM01000088">
    <property type="protein sequence ID" value="KUP96596.1"/>
    <property type="molecule type" value="Genomic_DNA"/>
</dbReference>
<accession>A0A147KH25</accession>
<dbReference type="InterPro" id="IPR005530">
    <property type="entry name" value="SPW"/>
</dbReference>
<keyword evidence="2" id="KW-0472">Membrane</keyword>
<dbReference type="Pfam" id="PF03779">
    <property type="entry name" value="SPW"/>
    <property type="match status" value="1"/>
</dbReference>
<reference evidence="5" key="1">
    <citation type="journal article" date="2017" name="Acta Aliment.">
        <title>Plant polysaccharide degrading enzyme system of Thermpbifida cellulosilytica TB100 revealed by de novo genome project data.</title>
        <authorList>
            <person name="Toth A."/>
            <person name="Baka E."/>
            <person name="Luzics S."/>
            <person name="Bata-Vidacs I."/>
            <person name="Nagy I."/>
            <person name="Balint B."/>
            <person name="Herceg R."/>
            <person name="Olasz F."/>
            <person name="Wilk T."/>
            <person name="Nagy T."/>
            <person name="Kriszt B."/>
            <person name="Nagy I."/>
            <person name="Kukolya J."/>
        </authorList>
    </citation>
    <scope>NUCLEOTIDE SEQUENCE [LARGE SCALE GENOMIC DNA]</scope>
    <source>
        <strain evidence="5">TB100</strain>
    </source>
</reference>
<feature type="transmembrane region" description="Helical" evidence="2">
    <location>
        <begin position="56"/>
        <end position="76"/>
    </location>
</feature>
<evidence type="ECO:0000256" key="2">
    <source>
        <dbReference type="SAM" id="Phobius"/>
    </source>
</evidence>
<feature type="domain" description="SPW repeat-containing integral membrane" evidence="3">
    <location>
        <begin position="5"/>
        <end position="99"/>
    </location>
</feature>
<protein>
    <recommendedName>
        <fullName evidence="3">SPW repeat-containing integral membrane domain-containing protein</fullName>
    </recommendedName>
</protein>
<evidence type="ECO:0000313" key="5">
    <source>
        <dbReference type="Proteomes" id="UP000074382"/>
    </source>
</evidence>
<sequence length="134" mass="13991">MGGRWSDWAALAAGIVVALSWIWHGMFGPAMVALFLLGLATVFTATICVTRPGLVLGEALLAALGVLVFLTPWLIGFAGKPAGAWTAWITGAVIAVMGVAGLPPSRRARRTQEPHGPDGSWTRSPTAHPPVARV</sequence>
<keyword evidence="2" id="KW-0812">Transmembrane</keyword>
<keyword evidence="5" id="KW-1185">Reference proteome</keyword>
<dbReference type="STRING" id="665004.AC529_11465"/>
<organism evidence="4 5">
    <name type="scientific">Thermobifida cellulosilytica TB100</name>
    <dbReference type="NCBI Taxonomy" id="665004"/>
    <lineage>
        <taxon>Bacteria</taxon>
        <taxon>Bacillati</taxon>
        <taxon>Actinomycetota</taxon>
        <taxon>Actinomycetes</taxon>
        <taxon>Streptosporangiales</taxon>
        <taxon>Nocardiopsidaceae</taxon>
        <taxon>Thermobifida</taxon>
    </lineage>
</organism>
<comment type="caution">
    <text evidence="4">The sequence shown here is derived from an EMBL/GenBank/DDBJ whole genome shotgun (WGS) entry which is preliminary data.</text>
</comment>
<feature type="transmembrane region" description="Helical" evidence="2">
    <location>
        <begin position="30"/>
        <end position="49"/>
    </location>
</feature>
<keyword evidence="2" id="KW-1133">Transmembrane helix</keyword>